<comment type="caution">
    <text evidence="3">The sequence shown here is derived from an EMBL/GenBank/DDBJ whole genome shotgun (WGS) entry which is preliminary data.</text>
</comment>
<dbReference type="EMBL" id="JAAKFY010000003">
    <property type="protein sequence ID" value="KAF3858977.1"/>
    <property type="molecule type" value="Genomic_DNA"/>
</dbReference>
<dbReference type="AlphaFoldDB" id="A0A7J5ZE18"/>
<evidence type="ECO:0000256" key="2">
    <source>
        <dbReference type="SAM" id="MobiDB-lite"/>
    </source>
</evidence>
<protein>
    <submittedName>
        <fullName evidence="3">Uncharacterized protein</fullName>
    </submittedName>
</protein>
<dbReference type="InterPro" id="IPR004244">
    <property type="entry name" value="Transposase_22"/>
</dbReference>
<evidence type="ECO:0000313" key="3">
    <source>
        <dbReference type="EMBL" id="KAF3858977.1"/>
    </source>
</evidence>
<gene>
    <name evidence="3" type="ORF">F7725_021376</name>
</gene>
<reference evidence="3 4" key="1">
    <citation type="submission" date="2020-03" db="EMBL/GenBank/DDBJ databases">
        <title>Dissostichus mawsoni Genome sequencing and assembly.</title>
        <authorList>
            <person name="Park H."/>
        </authorList>
    </citation>
    <scope>NUCLEOTIDE SEQUENCE [LARGE SCALE GENOMIC DNA]</scope>
    <source>
        <strain evidence="3">DM0001</strain>
        <tissue evidence="3">Muscle</tissue>
    </source>
</reference>
<keyword evidence="1" id="KW-0175">Coiled coil</keyword>
<dbReference type="Gene3D" id="1.20.5.2280">
    <property type="match status" value="1"/>
</dbReference>
<organism evidence="3 4">
    <name type="scientific">Dissostichus mawsoni</name>
    <name type="common">Antarctic cod</name>
    <dbReference type="NCBI Taxonomy" id="36200"/>
    <lineage>
        <taxon>Eukaryota</taxon>
        <taxon>Metazoa</taxon>
        <taxon>Chordata</taxon>
        <taxon>Craniata</taxon>
        <taxon>Vertebrata</taxon>
        <taxon>Euteleostomi</taxon>
        <taxon>Actinopterygii</taxon>
        <taxon>Neopterygii</taxon>
        <taxon>Teleostei</taxon>
        <taxon>Neoteleostei</taxon>
        <taxon>Acanthomorphata</taxon>
        <taxon>Eupercaria</taxon>
        <taxon>Perciformes</taxon>
        <taxon>Notothenioidei</taxon>
        <taxon>Nototheniidae</taxon>
        <taxon>Dissostichus</taxon>
    </lineage>
</organism>
<dbReference type="Gene3D" id="3.30.250.20">
    <property type="entry name" value="L1 transposable element, C-terminal domain"/>
    <property type="match status" value="1"/>
</dbReference>
<feature type="region of interest" description="Disordered" evidence="2">
    <location>
        <begin position="1"/>
        <end position="38"/>
    </location>
</feature>
<evidence type="ECO:0000256" key="1">
    <source>
        <dbReference type="SAM" id="Coils"/>
    </source>
</evidence>
<evidence type="ECO:0000313" key="4">
    <source>
        <dbReference type="Proteomes" id="UP000518266"/>
    </source>
</evidence>
<dbReference type="InterPro" id="IPR042566">
    <property type="entry name" value="L1_C"/>
</dbReference>
<dbReference type="Proteomes" id="UP000518266">
    <property type="component" value="Unassembled WGS sequence"/>
</dbReference>
<sequence length="395" mass="44679">MGKPQKNKSAEKQTTTEETSDGASVNTRLDASSDQDEAPTRTDIMAAINQLNQNVDSKFELLNASIADLKQSLGEVEQRVISTEGGLNEHETRIKALEEQCSKWAVEARSLNERVDDLVSRSRRRNIRIIGVKEGMEKGNPTDFVSKFIPALLGEDNFGNKPVRVDRAHRIRVRAAATDGPPRQLIARIHHDSKFPLQHEGARIFIFPDLGPAVMKQRQQFDNIRTRCRSAGVRCGFRHPATFVVSVGEDKRTFNNPKDAEKFLDDKQVSRAVSTLYQTLLSQEVVSTEKYRTEWETELGTPITEEFWETCLRNIHRCSVNVRLNLVKVNKMYSSVSALCNKCKNQPGTLTHQFWTCPNLHSFWTSIFDFYSKAFDKQLKPDPLVAILGSTGTLI</sequence>
<proteinExistence type="predicted"/>
<name>A0A7J5ZE18_DISMA</name>
<feature type="compositionally biased region" description="Polar residues" evidence="2">
    <location>
        <begin position="16"/>
        <end position="32"/>
    </location>
</feature>
<accession>A0A7J5ZE18</accession>
<feature type="coiled-coil region" evidence="1">
    <location>
        <begin position="59"/>
        <end position="114"/>
    </location>
</feature>
<keyword evidence="4" id="KW-1185">Reference proteome</keyword>
<dbReference type="OrthoDB" id="10059413at2759"/>
<dbReference type="PANTHER" id="PTHR11505">
    <property type="entry name" value="L1 TRANSPOSABLE ELEMENT-RELATED"/>
    <property type="match status" value="1"/>
</dbReference>